<feature type="chain" id="PRO_5042513177" evidence="1">
    <location>
        <begin position="21"/>
        <end position="186"/>
    </location>
</feature>
<comment type="caution">
    <text evidence="2">The sequence shown here is derived from an EMBL/GenBank/DDBJ whole genome shotgun (WGS) entry which is preliminary data.</text>
</comment>
<dbReference type="Proteomes" id="UP001251528">
    <property type="component" value="Unassembled WGS sequence"/>
</dbReference>
<organism evidence="2 3">
    <name type="scientific">Conoideocrella luteorostrata</name>
    <dbReference type="NCBI Taxonomy" id="1105319"/>
    <lineage>
        <taxon>Eukaryota</taxon>
        <taxon>Fungi</taxon>
        <taxon>Dikarya</taxon>
        <taxon>Ascomycota</taxon>
        <taxon>Pezizomycotina</taxon>
        <taxon>Sordariomycetes</taxon>
        <taxon>Hypocreomycetidae</taxon>
        <taxon>Hypocreales</taxon>
        <taxon>Clavicipitaceae</taxon>
        <taxon>Conoideocrella</taxon>
    </lineage>
</organism>
<name>A0AAJ0CRT0_9HYPO</name>
<proteinExistence type="predicted"/>
<protein>
    <submittedName>
        <fullName evidence="2">Uncharacterized protein</fullName>
    </submittedName>
</protein>
<sequence length="186" mass="20908">MLFSKLITTVALAASATINALPNPAPLIEVERDNERSIVARGLPKDFVKHAAAAIKAFGPEKTKTMMHSGIGASKAFQVSKGKKLQTVETTILKAIVDDKKHKNTYKDTLQKYCVDKKEYCEIKGGNLKDWIEAWNTISKEWAEFAEKETTLATTKKGPDPDSFYKRIEERILNDRHIQITVDDKE</sequence>
<feature type="signal peptide" evidence="1">
    <location>
        <begin position="1"/>
        <end position="20"/>
    </location>
</feature>
<reference evidence="2" key="1">
    <citation type="submission" date="2023-06" db="EMBL/GenBank/DDBJ databases">
        <title>Conoideocrella luteorostrata (Hypocreales: Clavicipitaceae), a potential biocontrol fungus for elongate hemlock scale in United States Christmas tree production areas.</title>
        <authorList>
            <person name="Barrett H."/>
            <person name="Lovett B."/>
            <person name="Macias A.M."/>
            <person name="Stajich J.E."/>
            <person name="Kasson M.T."/>
        </authorList>
    </citation>
    <scope>NUCLEOTIDE SEQUENCE</scope>
    <source>
        <strain evidence="2">ARSEF 14590</strain>
    </source>
</reference>
<evidence type="ECO:0000313" key="2">
    <source>
        <dbReference type="EMBL" id="KAK2596104.1"/>
    </source>
</evidence>
<evidence type="ECO:0000313" key="3">
    <source>
        <dbReference type="Proteomes" id="UP001251528"/>
    </source>
</evidence>
<dbReference type="AlphaFoldDB" id="A0AAJ0CRT0"/>
<accession>A0AAJ0CRT0</accession>
<keyword evidence="3" id="KW-1185">Reference proteome</keyword>
<evidence type="ECO:0000256" key="1">
    <source>
        <dbReference type="SAM" id="SignalP"/>
    </source>
</evidence>
<gene>
    <name evidence="2" type="ORF">QQS21_006451</name>
</gene>
<dbReference type="EMBL" id="JASWJB010000120">
    <property type="protein sequence ID" value="KAK2596104.1"/>
    <property type="molecule type" value="Genomic_DNA"/>
</dbReference>
<keyword evidence="1" id="KW-0732">Signal</keyword>